<dbReference type="EMBL" id="GBXM01006098">
    <property type="protein sequence ID" value="JAI02480.1"/>
    <property type="molecule type" value="Transcribed_RNA"/>
</dbReference>
<reference evidence="1" key="1">
    <citation type="submission" date="2014-11" db="EMBL/GenBank/DDBJ databases">
        <authorList>
            <person name="Amaro Gonzalez C."/>
        </authorList>
    </citation>
    <scope>NUCLEOTIDE SEQUENCE</scope>
</reference>
<organism evidence="1">
    <name type="scientific">Anguilla anguilla</name>
    <name type="common">European freshwater eel</name>
    <name type="synonym">Muraena anguilla</name>
    <dbReference type="NCBI Taxonomy" id="7936"/>
    <lineage>
        <taxon>Eukaryota</taxon>
        <taxon>Metazoa</taxon>
        <taxon>Chordata</taxon>
        <taxon>Craniata</taxon>
        <taxon>Vertebrata</taxon>
        <taxon>Euteleostomi</taxon>
        <taxon>Actinopterygii</taxon>
        <taxon>Neopterygii</taxon>
        <taxon>Teleostei</taxon>
        <taxon>Anguilliformes</taxon>
        <taxon>Anguillidae</taxon>
        <taxon>Anguilla</taxon>
    </lineage>
</organism>
<proteinExistence type="predicted"/>
<accession>A0A0E9XII9</accession>
<name>A0A0E9XII9_ANGAN</name>
<protein>
    <submittedName>
        <fullName evidence="1">Uncharacterized protein</fullName>
    </submittedName>
</protein>
<reference evidence="1" key="2">
    <citation type="journal article" date="2015" name="Fish Shellfish Immunol.">
        <title>Early steps in the European eel (Anguilla anguilla)-Vibrio vulnificus interaction in the gills: Role of the RtxA13 toxin.</title>
        <authorList>
            <person name="Callol A."/>
            <person name="Pajuelo D."/>
            <person name="Ebbesson L."/>
            <person name="Teles M."/>
            <person name="MacKenzie S."/>
            <person name="Amaro C."/>
        </authorList>
    </citation>
    <scope>NUCLEOTIDE SEQUENCE</scope>
</reference>
<sequence length="80" mass="9515">MGIKGRKMTNIAIQQNHLHSLIKRQHFSKQYVECLQLKAVIWQRKTYRAISSFSAKSWIFLQGVSTWGNWVYFLRTMLVI</sequence>
<dbReference type="AlphaFoldDB" id="A0A0E9XII9"/>
<evidence type="ECO:0000313" key="1">
    <source>
        <dbReference type="EMBL" id="JAI02480.1"/>
    </source>
</evidence>